<evidence type="ECO:0000256" key="2">
    <source>
        <dbReference type="SAM" id="MobiDB-lite"/>
    </source>
</evidence>
<sequence>MAATKESSARWALMIGINYYPNDRHLHGSVDDVSDIRAYLEQHSATAIHTSVLTATVPKDHQSTKDPPETPDQRPTRANVLKQLRLIIDSAKPGDHVHIHFSGHGTQLPSDGNVGETGFGELGLVLYDNSEHGASYFRGRFLAQALKRMVDKGLVVTVALDCCFSGAVTRGDRVRAMEYDPSLDADRAEQEQECREALGIPGRDARIGRDWLVNPEGYTIIAACGPHEKAMEVLVNKTQKRGALTHHLLKALTTLAKVNDAVSHQALHQTVVSMMQASGCSQTPMRYGNTDLSFFGTLLGSVSLNTLPICKIEGSRILIKAGQVHGIAVGDEFTVQNSLSATSSRNSRSRVKFRVSNVWAFDSELIVAQDKRTSSPAFPFSMKDIGTLNATQLSTVSSQRIKVWISPEVLRNTKVEDRPKALRYFGEITDKDERALCMFELTINKLNKYEIVGEAQENMLQLPTLDASLDDSFAKVMETLQHIATFKYFEGLANLLPSAELRARYTLKAILGSTTNGIFKVLDGEAFGFTIENHADHPLYMAVFDFSPSWGVNNLISASGGGDYVLVPPPQGQNRGMKEMKLKMTVPSHLSLKGQARDVIKVFITDKPVSFPGMVLSGLDVKSHLRNASVSADILSDLIKHLSTGGRMRSAGNKGSWMSHNFVVWTCINSNIRI</sequence>
<feature type="compositionally biased region" description="Basic and acidic residues" evidence="2">
    <location>
        <begin position="58"/>
        <end position="75"/>
    </location>
</feature>
<evidence type="ECO:0000313" key="5">
    <source>
        <dbReference type="Proteomes" id="UP000522262"/>
    </source>
</evidence>
<dbReference type="AlphaFoldDB" id="A0A8H5JTD0"/>
<dbReference type="Pfam" id="PF00656">
    <property type="entry name" value="Peptidase_C14"/>
    <property type="match status" value="1"/>
</dbReference>
<accession>A0A8H5JTD0</accession>
<protein>
    <submittedName>
        <fullName evidence="4">Metacaspase-1A</fullName>
    </submittedName>
</protein>
<dbReference type="PANTHER" id="PTHR48104">
    <property type="entry name" value="METACASPASE-4"/>
    <property type="match status" value="1"/>
</dbReference>
<proteinExistence type="inferred from homology"/>
<evidence type="ECO:0000256" key="1">
    <source>
        <dbReference type="ARBA" id="ARBA00009005"/>
    </source>
</evidence>
<dbReference type="GO" id="GO:0005737">
    <property type="term" value="C:cytoplasm"/>
    <property type="evidence" value="ECO:0007669"/>
    <property type="project" value="TreeGrafter"/>
</dbReference>
<gene>
    <name evidence="4" type="ORF">FMEXI_171</name>
</gene>
<evidence type="ECO:0000313" key="4">
    <source>
        <dbReference type="EMBL" id="KAF5558976.1"/>
    </source>
</evidence>
<dbReference type="GO" id="GO:0004197">
    <property type="term" value="F:cysteine-type endopeptidase activity"/>
    <property type="evidence" value="ECO:0007669"/>
    <property type="project" value="InterPro"/>
</dbReference>
<dbReference type="PANTHER" id="PTHR48104:SF30">
    <property type="entry name" value="METACASPASE-1"/>
    <property type="match status" value="1"/>
</dbReference>
<organism evidence="4 5">
    <name type="scientific">Fusarium mexicanum</name>
    <dbReference type="NCBI Taxonomy" id="751941"/>
    <lineage>
        <taxon>Eukaryota</taxon>
        <taxon>Fungi</taxon>
        <taxon>Dikarya</taxon>
        <taxon>Ascomycota</taxon>
        <taxon>Pezizomycotina</taxon>
        <taxon>Sordariomycetes</taxon>
        <taxon>Hypocreomycetidae</taxon>
        <taxon>Hypocreales</taxon>
        <taxon>Nectriaceae</taxon>
        <taxon>Fusarium</taxon>
        <taxon>Fusarium fujikuroi species complex</taxon>
    </lineage>
</organism>
<reference evidence="4 5" key="1">
    <citation type="submission" date="2020-05" db="EMBL/GenBank/DDBJ databases">
        <title>Identification and distribution of gene clusters putatively required for synthesis of sphingolipid metabolism inhibitors in phylogenetically diverse species of the filamentous fungus Fusarium.</title>
        <authorList>
            <person name="Kim H.-S."/>
            <person name="Busman M."/>
            <person name="Brown D.W."/>
            <person name="Divon H."/>
            <person name="Uhlig S."/>
            <person name="Proctor R.H."/>
        </authorList>
    </citation>
    <scope>NUCLEOTIDE SEQUENCE [LARGE SCALE GENOMIC DNA]</scope>
    <source>
        <strain evidence="4 5">NRRL 53147</strain>
    </source>
</reference>
<name>A0A8H5JTD0_9HYPO</name>
<feature type="region of interest" description="Disordered" evidence="2">
    <location>
        <begin position="57"/>
        <end position="76"/>
    </location>
</feature>
<dbReference type="InterPro" id="IPR050452">
    <property type="entry name" value="Metacaspase"/>
</dbReference>
<keyword evidence="5" id="KW-1185">Reference proteome</keyword>
<dbReference type="Proteomes" id="UP000522262">
    <property type="component" value="Unassembled WGS sequence"/>
</dbReference>
<comment type="similarity">
    <text evidence="1">Belongs to the peptidase C14B family.</text>
</comment>
<comment type="caution">
    <text evidence="4">The sequence shown here is derived from an EMBL/GenBank/DDBJ whole genome shotgun (WGS) entry which is preliminary data.</text>
</comment>
<dbReference type="InterPro" id="IPR011600">
    <property type="entry name" value="Pept_C14_caspase"/>
</dbReference>
<dbReference type="Gene3D" id="3.40.50.1460">
    <property type="match status" value="1"/>
</dbReference>
<dbReference type="EMBL" id="JAAOAM010000004">
    <property type="protein sequence ID" value="KAF5558976.1"/>
    <property type="molecule type" value="Genomic_DNA"/>
</dbReference>
<dbReference type="GO" id="GO:0006508">
    <property type="term" value="P:proteolysis"/>
    <property type="evidence" value="ECO:0007669"/>
    <property type="project" value="InterPro"/>
</dbReference>
<evidence type="ECO:0000259" key="3">
    <source>
        <dbReference type="Pfam" id="PF00656"/>
    </source>
</evidence>
<feature type="domain" description="Peptidase C14 caspase" evidence="3">
    <location>
        <begin position="10"/>
        <end position="288"/>
    </location>
</feature>